<protein>
    <submittedName>
        <fullName evidence="2">Uncharacterized protein</fullName>
    </submittedName>
</protein>
<sequence length="147" mass="16522">MTQRGPEGSLGDPKEHSNTTNLRGMQKAAAPGIPAGDTAWRRSPCKIWRRCSAPSRKLLHKWPPEAPWSWQPMRWSDIRAARQGPILQGVSHRDHLHNPTCQRLSRKGLTPPRASITDEETVSLTNGCRRAVIRLERSDMAVGVIDY</sequence>
<proteinExistence type="predicted"/>
<accession>A0ABV0NFX9</accession>
<name>A0ABV0NFX9_9TELE</name>
<dbReference type="Proteomes" id="UP001476798">
    <property type="component" value="Unassembled WGS sequence"/>
</dbReference>
<dbReference type="EMBL" id="JAHRIO010036321">
    <property type="protein sequence ID" value="MEQ2170190.1"/>
    <property type="molecule type" value="Genomic_DNA"/>
</dbReference>
<feature type="region of interest" description="Disordered" evidence="1">
    <location>
        <begin position="1"/>
        <end position="20"/>
    </location>
</feature>
<evidence type="ECO:0000313" key="2">
    <source>
        <dbReference type="EMBL" id="MEQ2170190.1"/>
    </source>
</evidence>
<reference evidence="2 3" key="1">
    <citation type="submission" date="2021-06" db="EMBL/GenBank/DDBJ databases">
        <authorList>
            <person name="Palmer J.M."/>
        </authorList>
    </citation>
    <scope>NUCLEOTIDE SEQUENCE [LARGE SCALE GENOMIC DNA]</scope>
    <source>
        <strain evidence="2 3">GA_2019</strain>
        <tissue evidence="2">Muscle</tissue>
    </source>
</reference>
<keyword evidence="3" id="KW-1185">Reference proteome</keyword>
<organism evidence="2 3">
    <name type="scientific">Goodea atripinnis</name>
    <dbReference type="NCBI Taxonomy" id="208336"/>
    <lineage>
        <taxon>Eukaryota</taxon>
        <taxon>Metazoa</taxon>
        <taxon>Chordata</taxon>
        <taxon>Craniata</taxon>
        <taxon>Vertebrata</taxon>
        <taxon>Euteleostomi</taxon>
        <taxon>Actinopterygii</taxon>
        <taxon>Neopterygii</taxon>
        <taxon>Teleostei</taxon>
        <taxon>Neoteleostei</taxon>
        <taxon>Acanthomorphata</taxon>
        <taxon>Ovalentaria</taxon>
        <taxon>Atherinomorphae</taxon>
        <taxon>Cyprinodontiformes</taxon>
        <taxon>Goodeidae</taxon>
        <taxon>Goodea</taxon>
    </lineage>
</organism>
<gene>
    <name evidence="2" type="ORF">GOODEAATRI_032781</name>
</gene>
<evidence type="ECO:0000313" key="3">
    <source>
        <dbReference type="Proteomes" id="UP001476798"/>
    </source>
</evidence>
<evidence type="ECO:0000256" key="1">
    <source>
        <dbReference type="SAM" id="MobiDB-lite"/>
    </source>
</evidence>
<comment type="caution">
    <text evidence="2">The sequence shown here is derived from an EMBL/GenBank/DDBJ whole genome shotgun (WGS) entry which is preliminary data.</text>
</comment>